<feature type="domain" description="Atg6 BARA" evidence="5">
    <location>
        <begin position="334"/>
        <end position="506"/>
    </location>
</feature>
<dbReference type="PANTHER" id="PTHR12768">
    <property type="entry name" value="BECLIN 1"/>
    <property type="match status" value="1"/>
</dbReference>
<gene>
    <name evidence="7" type="ORF">Rsub_08932</name>
</gene>
<proteinExistence type="inferred from homology"/>
<organism evidence="7 8">
    <name type="scientific">Raphidocelis subcapitata</name>
    <dbReference type="NCBI Taxonomy" id="307507"/>
    <lineage>
        <taxon>Eukaryota</taxon>
        <taxon>Viridiplantae</taxon>
        <taxon>Chlorophyta</taxon>
        <taxon>core chlorophytes</taxon>
        <taxon>Chlorophyceae</taxon>
        <taxon>CS clade</taxon>
        <taxon>Sphaeropleales</taxon>
        <taxon>Selenastraceae</taxon>
        <taxon>Raphidocelis</taxon>
    </lineage>
</organism>
<reference evidence="7 8" key="1">
    <citation type="journal article" date="2018" name="Sci. Rep.">
        <title>Raphidocelis subcapitata (=Pseudokirchneriella subcapitata) provides an insight into genome evolution and environmental adaptations in the Sphaeropleales.</title>
        <authorList>
            <person name="Suzuki S."/>
            <person name="Yamaguchi H."/>
            <person name="Nakajima N."/>
            <person name="Kawachi M."/>
        </authorList>
    </citation>
    <scope>NUCLEOTIDE SEQUENCE [LARGE SCALE GENOMIC DNA]</scope>
    <source>
        <strain evidence="7 8">NIES-35</strain>
    </source>
</reference>
<comment type="caution">
    <text evidence="7">The sequence shown here is derived from an EMBL/GenBank/DDBJ whole genome shotgun (WGS) entry which is preliminary data.</text>
</comment>
<protein>
    <submittedName>
        <fullName evidence="7">Beclin</fullName>
    </submittedName>
</protein>
<evidence type="ECO:0000259" key="6">
    <source>
        <dbReference type="Pfam" id="PF17675"/>
    </source>
</evidence>
<feature type="coiled-coil region" evidence="3">
    <location>
        <begin position="206"/>
        <end position="240"/>
    </location>
</feature>
<dbReference type="Proteomes" id="UP000247498">
    <property type="component" value="Unassembled WGS sequence"/>
</dbReference>
<dbReference type="GO" id="GO:0000045">
    <property type="term" value="P:autophagosome assembly"/>
    <property type="evidence" value="ECO:0007669"/>
    <property type="project" value="TreeGrafter"/>
</dbReference>
<feature type="region of interest" description="Disordered" evidence="4">
    <location>
        <begin position="108"/>
        <end position="174"/>
    </location>
</feature>
<dbReference type="FunFam" id="1.10.418.40:FF:000002">
    <property type="entry name" value="Beclin 1 protein"/>
    <property type="match status" value="1"/>
</dbReference>
<evidence type="ECO:0000313" key="7">
    <source>
        <dbReference type="EMBL" id="GBF96056.1"/>
    </source>
</evidence>
<dbReference type="GO" id="GO:0034272">
    <property type="term" value="C:phosphatidylinositol 3-kinase complex, class III, type II"/>
    <property type="evidence" value="ECO:0007669"/>
    <property type="project" value="TreeGrafter"/>
</dbReference>
<dbReference type="GO" id="GO:0006995">
    <property type="term" value="P:cellular response to nitrogen starvation"/>
    <property type="evidence" value="ECO:0007669"/>
    <property type="project" value="TreeGrafter"/>
</dbReference>
<dbReference type="InterPro" id="IPR038274">
    <property type="entry name" value="Atg6/Beclin_C_sf"/>
</dbReference>
<evidence type="ECO:0000256" key="1">
    <source>
        <dbReference type="ARBA" id="ARBA00005965"/>
    </source>
</evidence>
<evidence type="ECO:0000313" key="8">
    <source>
        <dbReference type="Proteomes" id="UP000247498"/>
    </source>
</evidence>
<keyword evidence="8" id="KW-1185">Reference proteome</keyword>
<comment type="similarity">
    <text evidence="1">Belongs to the beclin family.</text>
</comment>
<evidence type="ECO:0000256" key="3">
    <source>
        <dbReference type="SAM" id="Coils"/>
    </source>
</evidence>
<dbReference type="GO" id="GO:0030674">
    <property type="term" value="F:protein-macromolecule adaptor activity"/>
    <property type="evidence" value="ECO:0007669"/>
    <property type="project" value="TreeGrafter"/>
</dbReference>
<dbReference type="InParanoid" id="A0A2V0P885"/>
<feature type="compositionally biased region" description="Low complexity" evidence="4">
    <location>
        <begin position="1"/>
        <end position="21"/>
    </location>
</feature>
<feature type="domain" description="Atg6/beclin coiled-coil" evidence="6">
    <location>
        <begin position="203"/>
        <end position="331"/>
    </location>
</feature>
<feature type="compositionally biased region" description="Gly residues" evidence="4">
    <location>
        <begin position="108"/>
        <end position="124"/>
    </location>
</feature>
<evidence type="ECO:0000259" key="5">
    <source>
        <dbReference type="Pfam" id="PF04111"/>
    </source>
</evidence>
<dbReference type="InterPro" id="IPR040455">
    <property type="entry name" value="Atg6_BARA"/>
</dbReference>
<evidence type="ECO:0000256" key="4">
    <source>
        <dbReference type="SAM" id="MobiDB-lite"/>
    </source>
</evidence>
<dbReference type="GO" id="GO:0043548">
    <property type="term" value="F:phosphatidylinositol 3-kinase binding"/>
    <property type="evidence" value="ECO:0007669"/>
    <property type="project" value="TreeGrafter"/>
</dbReference>
<dbReference type="InterPro" id="IPR007243">
    <property type="entry name" value="Atg6/Beclin"/>
</dbReference>
<dbReference type="PANTHER" id="PTHR12768:SF4">
    <property type="entry name" value="BECLIN-1"/>
    <property type="match status" value="1"/>
</dbReference>
<dbReference type="InterPro" id="IPR041691">
    <property type="entry name" value="Atg6/beclin_CC"/>
</dbReference>
<accession>A0A2V0P885</accession>
<dbReference type="AlphaFoldDB" id="A0A2V0P885"/>
<dbReference type="OrthoDB" id="20368at2759"/>
<evidence type="ECO:0000256" key="2">
    <source>
        <dbReference type="ARBA" id="ARBA00023054"/>
    </source>
</evidence>
<dbReference type="GO" id="GO:0000407">
    <property type="term" value="C:phagophore assembly site"/>
    <property type="evidence" value="ECO:0007669"/>
    <property type="project" value="TreeGrafter"/>
</dbReference>
<dbReference type="Pfam" id="PF04111">
    <property type="entry name" value="APG6"/>
    <property type="match status" value="1"/>
</dbReference>
<dbReference type="GO" id="GO:0045324">
    <property type="term" value="P:late endosome to vacuole transport"/>
    <property type="evidence" value="ECO:0007669"/>
    <property type="project" value="TreeGrafter"/>
</dbReference>
<dbReference type="FunCoup" id="A0A2V0P885">
    <property type="interactions" value="1697"/>
</dbReference>
<feature type="region of interest" description="Disordered" evidence="4">
    <location>
        <begin position="1"/>
        <end position="23"/>
    </location>
</feature>
<dbReference type="GO" id="GO:0000423">
    <property type="term" value="P:mitophagy"/>
    <property type="evidence" value="ECO:0007669"/>
    <property type="project" value="TreeGrafter"/>
</dbReference>
<dbReference type="Pfam" id="PF17675">
    <property type="entry name" value="APG6_N"/>
    <property type="match status" value="1"/>
</dbReference>
<dbReference type="STRING" id="307507.A0A2V0P885"/>
<sequence length="528" mass="55584">MEQANQQQQQQQEQQAPPQQQATFHCQACRARLDLRGDADAAGERRGLGPAALVSALEGGAIDESFIVLDSAARRGGAPPGVPPSVAAARGLEESFVVLGAASILRPGGGAPAPGGRSGGGSGDGSAPPSTRGSDPSGGAAATAARSPREEDSAGPSPRGGPGPPGGQQAAAAAAAAAGFDGKLQSLTALFEMASSATGVDHPLCLDCAVQLREEVEAQVRAARSEIAAYSRALAELEQDAALPMGEAEFQAQLSALRAEEGAARVAEAELTAQLEVARREGAALAAVADDVAALEERYWHGLNDYSAMLGAHISERDSLLTRIEAASARLALLKGTNVLNDVFRIWHDGPFGTINGCRLGRTPEVPVEWDEINAAWGQAVLLLHTMAQSCQITFSSYRLLPMGSHPRVADRRGTYDLFGPVSKLWAQSYDRAMAIYLACLREFGDFARARDIAESRSPAFEFPFPIDADKVGNYSVKLFMQTKDAKWTKALKLMLADLKVSLQWMVRREARQAAPALPTLGQEGPAA</sequence>
<dbReference type="EMBL" id="BDRX01000074">
    <property type="protein sequence ID" value="GBF96056.1"/>
    <property type="molecule type" value="Genomic_DNA"/>
</dbReference>
<keyword evidence="2 3" id="KW-0175">Coiled coil</keyword>
<name>A0A2V0P885_9CHLO</name>
<dbReference type="Gene3D" id="1.10.418.40">
    <property type="entry name" value="Autophagy protein 6/Beclin 1"/>
    <property type="match status" value="1"/>
</dbReference>
<dbReference type="GO" id="GO:0034271">
    <property type="term" value="C:phosphatidylinositol 3-kinase complex, class III, type I"/>
    <property type="evidence" value="ECO:0007669"/>
    <property type="project" value="TreeGrafter"/>
</dbReference>